<feature type="transmembrane region" description="Helical" evidence="2">
    <location>
        <begin position="63"/>
        <end position="84"/>
    </location>
</feature>
<organism evidence="3 4">
    <name type="scientific">Halovulum marinum</name>
    <dbReference type="NCBI Taxonomy" id="2662447"/>
    <lineage>
        <taxon>Bacteria</taxon>
        <taxon>Pseudomonadati</taxon>
        <taxon>Pseudomonadota</taxon>
        <taxon>Alphaproteobacteria</taxon>
        <taxon>Rhodobacterales</taxon>
        <taxon>Paracoccaceae</taxon>
        <taxon>Halovulum</taxon>
    </lineage>
</organism>
<keyword evidence="4" id="KW-1185">Reference proteome</keyword>
<evidence type="ECO:0000313" key="3">
    <source>
        <dbReference type="EMBL" id="MSU88661.1"/>
    </source>
</evidence>
<evidence type="ECO:0008006" key="5">
    <source>
        <dbReference type="Google" id="ProtNLM"/>
    </source>
</evidence>
<keyword evidence="2" id="KW-0812">Transmembrane</keyword>
<dbReference type="Proteomes" id="UP000474957">
    <property type="component" value="Unassembled WGS sequence"/>
</dbReference>
<feature type="transmembrane region" description="Helical" evidence="2">
    <location>
        <begin position="105"/>
        <end position="122"/>
    </location>
</feature>
<gene>
    <name evidence="3" type="ORF">GE300_03380</name>
</gene>
<dbReference type="RefSeq" id="WP_154444932.1">
    <property type="nucleotide sequence ID" value="NZ_WIND01000002.1"/>
</dbReference>
<name>A0A6L5YWG4_9RHOB</name>
<comment type="caution">
    <text evidence="3">The sequence shown here is derived from an EMBL/GenBank/DDBJ whole genome shotgun (WGS) entry which is preliminary data.</text>
</comment>
<protein>
    <recommendedName>
        <fullName evidence="5">5-bromo-4-chloroindolyl phosphate hydrolysis protein</fullName>
    </recommendedName>
</protein>
<keyword evidence="2" id="KW-0472">Membrane</keyword>
<reference evidence="3 4" key="1">
    <citation type="submission" date="2019-10" db="EMBL/GenBank/DDBJ databases">
        <title>Cognatihalovulum marinum gen. nov. sp. nov., a new member of the family Rhodobacteraceae isolated from deep seawater of the Northwest Indian Ocean.</title>
        <authorList>
            <person name="Ruan C."/>
            <person name="Wang J."/>
            <person name="Zheng X."/>
            <person name="Song L."/>
            <person name="Zhu Y."/>
            <person name="Huang Y."/>
            <person name="Lu Z."/>
            <person name="Du W."/>
            <person name="Huang L."/>
            <person name="Dai X."/>
        </authorList>
    </citation>
    <scope>NUCLEOTIDE SEQUENCE [LARGE SCALE GENOMIC DNA]</scope>
    <source>
        <strain evidence="3 4">2CG4</strain>
    </source>
</reference>
<dbReference type="EMBL" id="WIND01000002">
    <property type="protein sequence ID" value="MSU88661.1"/>
    <property type="molecule type" value="Genomic_DNA"/>
</dbReference>
<feature type="region of interest" description="Disordered" evidence="1">
    <location>
        <begin position="1"/>
        <end position="23"/>
    </location>
</feature>
<dbReference type="InterPro" id="IPR018770">
    <property type="entry name" value="ChloroindolylP_hydrolase"/>
</dbReference>
<accession>A0A6L5YWG4</accession>
<proteinExistence type="predicted"/>
<sequence length="296" mass="32185">MSRRYGGRFSPDPAPDDSAAPGARFRGRQASRVNIAARAMFLVPLPLLFSGIGEIISGDALGMVVELVAFGVLIGSAVTLNEGLKADAAYASRAIAKPPAVPRKLLASVMTGIGVFLAAGIAPGFNLASGIIFGAAAACAQLLAFGFDPMKAKGGAGGDDFEAERVARAIDRAEETVTEIMDAVRRIGDRRLEARVEMLMTHVREVFRTVEADPRDLTRARRFLGVYLVGARDATRKFADLYTRRRDEDARAEYEALLGDLETSFRQHRQDLLKDDRVALDVEIEVLRERLHREGV</sequence>
<feature type="transmembrane region" description="Helical" evidence="2">
    <location>
        <begin position="35"/>
        <end position="57"/>
    </location>
</feature>
<evidence type="ECO:0000256" key="1">
    <source>
        <dbReference type="SAM" id="MobiDB-lite"/>
    </source>
</evidence>
<dbReference type="AlphaFoldDB" id="A0A6L5YWG4"/>
<dbReference type="Pfam" id="PF10112">
    <property type="entry name" value="Halogen_Hydrol"/>
    <property type="match status" value="1"/>
</dbReference>
<keyword evidence="2" id="KW-1133">Transmembrane helix</keyword>
<evidence type="ECO:0000256" key="2">
    <source>
        <dbReference type="SAM" id="Phobius"/>
    </source>
</evidence>
<evidence type="ECO:0000313" key="4">
    <source>
        <dbReference type="Proteomes" id="UP000474957"/>
    </source>
</evidence>